<gene>
    <name evidence="2" type="ORF">ACFQZ8_12795</name>
</gene>
<evidence type="ECO:0000256" key="1">
    <source>
        <dbReference type="SAM" id="MobiDB-lite"/>
    </source>
</evidence>
<reference evidence="3" key="1">
    <citation type="journal article" date="2019" name="Int. J. Syst. Evol. Microbiol.">
        <title>The Global Catalogue of Microorganisms (GCM) 10K type strain sequencing project: providing services to taxonomists for standard genome sequencing and annotation.</title>
        <authorList>
            <consortium name="The Broad Institute Genomics Platform"/>
            <consortium name="The Broad Institute Genome Sequencing Center for Infectious Disease"/>
            <person name="Wu L."/>
            <person name="Ma J."/>
        </authorList>
    </citation>
    <scope>NUCLEOTIDE SEQUENCE [LARGE SCALE GENOMIC DNA]</scope>
    <source>
        <strain evidence="3">JCM 32148</strain>
    </source>
</reference>
<feature type="non-terminal residue" evidence="2">
    <location>
        <position position="784"/>
    </location>
</feature>
<name>A0ABW3A1J7_9ACTN</name>
<dbReference type="Proteomes" id="UP001597053">
    <property type="component" value="Unassembled WGS sequence"/>
</dbReference>
<organism evidence="2 3">
    <name type="scientific">Micromonospora azadirachtae</name>
    <dbReference type="NCBI Taxonomy" id="1970735"/>
    <lineage>
        <taxon>Bacteria</taxon>
        <taxon>Bacillati</taxon>
        <taxon>Actinomycetota</taxon>
        <taxon>Actinomycetes</taxon>
        <taxon>Micromonosporales</taxon>
        <taxon>Micromonosporaceae</taxon>
        <taxon>Micromonospora</taxon>
    </lineage>
</organism>
<dbReference type="EMBL" id="JBHTHM010000544">
    <property type="protein sequence ID" value="MFD0784781.1"/>
    <property type="molecule type" value="Genomic_DNA"/>
</dbReference>
<comment type="caution">
    <text evidence="2">The sequence shown here is derived from an EMBL/GenBank/DDBJ whole genome shotgun (WGS) entry which is preliminary data.</text>
</comment>
<feature type="compositionally biased region" description="Basic and acidic residues" evidence="1">
    <location>
        <begin position="103"/>
        <end position="117"/>
    </location>
</feature>
<feature type="compositionally biased region" description="Low complexity" evidence="1">
    <location>
        <begin position="75"/>
        <end position="85"/>
    </location>
</feature>
<sequence length="784" mass="85310">MHTIGIPHRTLPYLDEVAERIVTAVRARGVQVPENERAVLSARLLSNYRELVGGGHLVQIGPVEVLVQLDPTDSRLAPDPAYARPARPPIDDWDAEDDGAGGPDDKGKSRSDEDDRNKVYHANQATTGGFNTGGTSHTNSGQAGALRGGLGFGVGVGIAPGLLQVVRFGVNVSGTANKVDRSTTNVKDAESGRVEDNRIDSTLVSYTPNWTLRVRTDTSEWTLRGRKYTSPTWADTPPEWSSADEHPTGQEPMEVWIPDHYLEEGEPQVTAAPPSDERLRAEFEARLQQIPDTYHATGLTGLPELYHQIVTGLRDMGVELAADGPERRELRQALWKLGINLDAAINDRDEGYPITLHDKNGDVVATLNVHASRVPGTARREGATSAKSHIERVSTAIIAHSGGSSLANQSDMRVNGELNFVPLPGLVLGPSIGYGWSWTNQDAINAGRTGIGVHVSRWVGKTTAQQEGLRISADLHAPTRPNAEPRRITGVTGTVLFRLPLPLAFAHGYPVDITDFRQPLPPGTATVPYAPDLITDGSTPASELHDAILPHHVARGRGIGMGLAKVDDDVAARLRRQVLAELRRTGYVPYRARHPFAKNPKLSSDVRIGRNSRFANLSDVNKFVSSNAFSAYYDQLHQDGFSFTLRGDPRDGRLRQARVTIEATQDPAELGRLGENNNSAHLQRRTNDYHLVNLSIGGSAGSYTASGSRTFSVGPRFSAGVRLMQTWGVGLEYARTKGASQTAGLVLNEPQLLEYPGASHEYRLPSRFRARVEYGHRTRRGGPD</sequence>
<keyword evidence="3" id="KW-1185">Reference proteome</keyword>
<evidence type="ECO:0000313" key="2">
    <source>
        <dbReference type="EMBL" id="MFD0784781.1"/>
    </source>
</evidence>
<evidence type="ECO:0000313" key="3">
    <source>
        <dbReference type="Proteomes" id="UP001597053"/>
    </source>
</evidence>
<feature type="compositionally biased region" description="Polar residues" evidence="1">
    <location>
        <begin position="123"/>
        <end position="140"/>
    </location>
</feature>
<proteinExistence type="predicted"/>
<accession>A0ABW3A1J7</accession>
<feature type="region of interest" description="Disordered" evidence="1">
    <location>
        <begin position="123"/>
        <end position="142"/>
    </location>
</feature>
<protein>
    <submittedName>
        <fullName evidence="2">Uncharacterized protein</fullName>
    </submittedName>
</protein>
<feature type="region of interest" description="Disordered" evidence="1">
    <location>
        <begin position="74"/>
        <end position="117"/>
    </location>
</feature>